<dbReference type="PROSITE" id="PS00687">
    <property type="entry name" value="ALDEHYDE_DEHYDR_GLU"/>
    <property type="match status" value="1"/>
</dbReference>
<feature type="active site" evidence="3">
    <location>
        <position position="272"/>
    </location>
</feature>
<gene>
    <name evidence="7" type="ORF">F1599_09310</name>
</gene>
<keyword evidence="2 4" id="KW-0560">Oxidoreductase</keyword>
<evidence type="ECO:0000259" key="6">
    <source>
        <dbReference type="Pfam" id="PF00171"/>
    </source>
</evidence>
<dbReference type="GO" id="GO:0016620">
    <property type="term" value="F:oxidoreductase activity, acting on the aldehyde or oxo group of donors, NAD or NADP as acceptor"/>
    <property type="evidence" value="ECO:0007669"/>
    <property type="project" value="InterPro"/>
</dbReference>
<dbReference type="AlphaFoldDB" id="A0A5M8ATW6"/>
<dbReference type="Gene3D" id="3.40.605.10">
    <property type="entry name" value="Aldehyde Dehydrogenase, Chain A, domain 1"/>
    <property type="match status" value="1"/>
</dbReference>
<evidence type="ECO:0000313" key="7">
    <source>
        <dbReference type="EMBL" id="KAA6126172.1"/>
    </source>
</evidence>
<evidence type="ECO:0000256" key="3">
    <source>
        <dbReference type="PROSITE-ProRule" id="PRU10007"/>
    </source>
</evidence>
<dbReference type="InterPro" id="IPR016162">
    <property type="entry name" value="Ald_DH_N"/>
</dbReference>
<comment type="caution">
    <text evidence="7">The sequence shown here is derived from an EMBL/GenBank/DDBJ whole genome shotgun (WGS) entry which is preliminary data.</text>
</comment>
<dbReference type="Gene3D" id="3.40.309.10">
    <property type="entry name" value="Aldehyde Dehydrogenase, Chain A, domain 2"/>
    <property type="match status" value="1"/>
</dbReference>
<organism evidence="7 8">
    <name type="scientific">Cupriavidus cauae</name>
    <dbReference type="NCBI Taxonomy" id="2608999"/>
    <lineage>
        <taxon>Bacteria</taxon>
        <taxon>Pseudomonadati</taxon>
        <taxon>Pseudomonadota</taxon>
        <taxon>Betaproteobacteria</taxon>
        <taxon>Burkholderiales</taxon>
        <taxon>Burkholderiaceae</taxon>
        <taxon>Cupriavidus</taxon>
    </lineage>
</organism>
<dbReference type="PROSITE" id="PS00070">
    <property type="entry name" value="ALDEHYDE_DEHYDR_CYS"/>
    <property type="match status" value="1"/>
</dbReference>
<dbReference type="PANTHER" id="PTHR11699">
    <property type="entry name" value="ALDEHYDE DEHYDROGENASE-RELATED"/>
    <property type="match status" value="1"/>
</dbReference>
<evidence type="ECO:0000256" key="2">
    <source>
        <dbReference type="ARBA" id="ARBA00023002"/>
    </source>
</evidence>
<dbReference type="InterPro" id="IPR029510">
    <property type="entry name" value="Ald_DH_CS_GLU"/>
</dbReference>
<sequence>MPSPLPPTSSLPSPNSPIWPNSSSLPRHDLLIGAERIAPMSGTYSTDIDPATETPIALVAQGGAAEVDLAVQTARRALKGWSRMRAAERGRILQRFADLLEAHRDELVALESLDAGKPLAAVRRQDLPAVIDTVRYYAGWADKIHGDVIPARPDALTYTVREPVGVVAAIVPWNFPLMIGMWKIAPALACGCTVIVKPAEITPLSALRVGELALEAGLPPGVLNIVTGKGSVVGDALVGHPGIDKVTFTGSPGVGRGIMQGAAGNFKRVTLELGGKSANLIFADADLDAAVRAAASGIFFNAGQVCSAGSRILAQRAIYDEMVERLAARANAIRVGDPASPETTMGPLVSKAQLKTVLDYIEIGKQEGASAVAGGMRVGERGYFVAPTVFANVAHEMRISQEEIFGPVAAVIPFDDEADAIRIANGTAFSLAAGVWSADIGRVHRVAGELKAGTVWINTYGYTDVRLPWGGAGDSGLGREHGDAALQNFTEPKTVWLSLR</sequence>
<evidence type="ECO:0000256" key="5">
    <source>
        <dbReference type="SAM" id="MobiDB-lite"/>
    </source>
</evidence>
<dbReference type="Pfam" id="PF00171">
    <property type="entry name" value="Aldedh"/>
    <property type="match status" value="1"/>
</dbReference>
<proteinExistence type="inferred from homology"/>
<evidence type="ECO:0000256" key="4">
    <source>
        <dbReference type="RuleBase" id="RU003345"/>
    </source>
</evidence>
<feature type="region of interest" description="Disordered" evidence="5">
    <location>
        <begin position="1"/>
        <end position="22"/>
    </location>
</feature>
<feature type="compositionally biased region" description="Pro residues" evidence="5">
    <location>
        <begin position="1"/>
        <end position="17"/>
    </location>
</feature>
<dbReference type="FunFam" id="3.40.605.10:FF:000007">
    <property type="entry name" value="NAD/NADP-dependent betaine aldehyde dehydrogenase"/>
    <property type="match status" value="1"/>
</dbReference>
<accession>A0A5M8ATW6</accession>
<dbReference type="SUPFAM" id="SSF53720">
    <property type="entry name" value="ALDH-like"/>
    <property type="match status" value="1"/>
</dbReference>
<dbReference type="EMBL" id="VWRN01000027">
    <property type="protein sequence ID" value="KAA6126172.1"/>
    <property type="molecule type" value="Genomic_DNA"/>
</dbReference>
<dbReference type="InterPro" id="IPR015590">
    <property type="entry name" value="Aldehyde_DH_dom"/>
</dbReference>
<name>A0A5M8ATW6_9BURK</name>
<dbReference type="InterPro" id="IPR016160">
    <property type="entry name" value="Ald_DH_CS_CYS"/>
</dbReference>
<dbReference type="CDD" id="cd07115">
    <property type="entry name" value="ALDH_HMSADH_HapE"/>
    <property type="match status" value="1"/>
</dbReference>
<protein>
    <submittedName>
        <fullName evidence="7">Aldehyde dehydrogenase family protein</fullName>
    </submittedName>
</protein>
<dbReference type="FunFam" id="3.40.309.10:FF:000012">
    <property type="entry name" value="Betaine aldehyde dehydrogenase"/>
    <property type="match status" value="1"/>
</dbReference>
<comment type="similarity">
    <text evidence="1 4">Belongs to the aldehyde dehydrogenase family.</text>
</comment>
<evidence type="ECO:0000313" key="8">
    <source>
        <dbReference type="Proteomes" id="UP000324324"/>
    </source>
</evidence>
<evidence type="ECO:0000256" key="1">
    <source>
        <dbReference type="ARBA" id="ARBA00009986"/>
    </source>
</evidence>
<dbReference type="InterPro" id="IPR016161">
    <property type="entry name" value="Ald_DH/histidinol_DH"/>
</dbReference>
<reference evidence="7 8" key="1">
    <citation type="submission" date="2019-09" db="EMBL/GenBank/DDBJ databases">
        <title>Isolation of a novel species in the genus Cupriavidus from patients with sepsis using whole genome sequencing.</title>
        <authorList>
            <person name="Kweon O.J."/>
            <person name="Lee M.-K."/>
        </authorList>
    </citation>
    <scope>NUCLEOTIDE SEQUENCE [LARGE SCALE GENOMIC DNA]</scope>
    <source>
        <strain evidence="7 8">MKL-01</strain>
    </source>
</reference>
<dbReference type="Proteomes" id="UP000324324">
    <property type="component" value="Unassembled WGS sequence"/>
</dbReference>
<dbReference type="InterPro" id="IPR016163">
    <property type="entry name" value="Ald_DH_C"/>
</dbReference>
<feature type="domain" description="Aldehyde dehydrogenase" evidence="6">
    <location>
        <begin position="46"/>
        <end position="495"/>
    </location>
</feature>
<keyword evidence="8" id="KW-1185">Reference proteome</keyword>